<protein>
    <submittedName>
        <fullName evidence="1">Gliding motility-associated C-terminal domain-containing protein</fullName>
    </submittedName>
</protein>
<dbReference type="Proteomes" id="UP001319200">
    <property type="component" value="Unassembled WGS sequence"/>
</dbReference>
<organism evidence="1 2">
    <name type="scientific">Chryseosolibacter histidini</name>
    <dbReference type="NCBI Taxonomy" id="2782349"/>
    <lineage>
        <taxon>Bacteria</taxon>
        <taxon>Pseudomonadati</taxon>
        <taxon>Bacteroidota</taxon>
        <taxon>Cytophagia</taxon>
        <taxon>Cytophagales</taxon>
        <taxon>Chryseotaleaceae</taxon>
        <taxon>Chryseosolibacter</taxon>
    </lineage>
</organism>
<dbReference type="EMBL" id="JAHESF010000017">
    <property type="protein sequence ID" value="MBT1698728.1"/>
    <property type="molecule type" value="Genomic_DNA"/>
</dbReference>
<name>A0AAP2DP14_9BACT</name>
<dbReference type="Gene3D" id="2.60.120.260">
    <property type="entry name" value="Galactose-binding domain-like"/>
    <property type="match status" value="1"/>
</dbReference>
<gene>
    <name evidence="1" type="ORF">KK083_17680</name>
</gene>
<dbReference type="AlphaFoldDB" id="A0AAP2DP14"/>
<comment type="caution">
    <text evidence="1">The sequence shown here is derived from an EMBL/GenBank/DDBJ whole genome shotgun (WGS) entry which is preliminary data.</text>
</comment>
<evidence type="ECO:0000313" key="2">
    <source>
        <dbReference type="Proteomes" id="UP001319200"/>
    </source>
</evidence>
<reference evidence="1 2" key="1">
    <citation type="submission" date="2021-05" db="EMBL/GenBank/DDBJ databases">
        <title>A Polyphasic approach of four new species of the genus Ohtaekwangia: Ohtaekwangia histidinii sp. nov., Ohtaekwangia cretensis sp. nov., Ohtaekwangia indiensis sp. nov., Ohtaekwangia reichenbachii sp. nov. from diverse environment.</title>
        <authorList>
            <person name="Octaviana S."/>
        </authorList>
    </citation>
    <scope>NUCLEOTIDE SEQUENCE [LARGE SCALE GENOMIC DNA]</scope>
    <source>
        <strain evidence="1 2">PWU4</strain>
    </source>
</reference>
<sequence length="373" mass="41020">MTNLLNCGGRSTPDLQPGEYGVSFPPHHGSTYTGLVARADNTAEAVFQVLDSPLRVGSCYAFTIHLARSDYYDGFVYINPLRLEIWGGSDDCQRTELLWRSPVIDNTTWQPYEVKFTPSANHSNIIFLATGYNGNVLIDDIVGEKILNTGWSPSVAAHSICEGETLQLDIYRDNAQAYAWNTGETTSAITVSAAGSYTATVDFGMCAFTSSFAVTLKKKPQLSVGKDTVLYFGNDHYQMMATGSPAEASLVWNTGEKTQGIVAHKAGQYWASLSNECGIVTDTINVDFLDLLVPNIVTDNDDGKNDKFQIDGVEPGTYGISIYNRWGDLIFSSSSYQNNWPVNNVAPAVYYYILHNRRNANAPLRGVIHLITR</sequence>
<keyword evidence="2" id="KW-1185">Reference proteome</keyword>
<accession>A0AAP2DP14</accession>
<proteinExistence type="predicted"/>
<dbReference type="Pfam" id="PF13585">
    <property type="entry name" value="CHU_C"/>
    <property type="match status" value="1"/>
</dbReference>
<dbReference type="RefSeq" id="WP_254165429.1">
    <property type="nucleotide sequence ID" value="NZ_JAHESF010000017.1"/>
</dbReference>
<evidence type="ECO:0000313" key="1">
    <source>
        <dbReference type="EMBL" id="MBT1698728.1"/>
    </source>
</evidence>